<name>A0A0F9VZX1_9ZZZZ</name>
<feature type="region of interest" description="Disordered" evidence="1">
    <location>
        <begin position="92"/>
        <end position="125"/>
    </location>
</feature>
<dbReference type="EMBL" id="LAZR01000386">
    <property type="protein sequence ID" value="KKN71333.1"/>
    <property type="molecule type" value="Genomic_DNA"/>
</dbReference>
<organism evidence="2">
    <name type="scientific">marine sediment metagenome</name>
    <dbReference type="NCBI Taxonomy" id="412755"/>
    <lineage>
        <taxon>unclassified sequences</taxon>
        <taxon>metagenomes</taxon>
        <taxon>ecological metagenomes</taxon>
    </lineage>
</organism>
<gene>
    <name evidence="2" type="ORF">LCGC14_0422430</name>
</gene>
<dbReference type="AlphaFoldDB" id="A0A0F9VZX1"/>
<feature type="region of interest" description="Disordered" evidence="1">
    <location>
        <begin position="147"/>
        <end position="173"/>
    </location>
</feature>
<comment type="caution">
    <text evidence="2">The sequence shown here is derived from an EMBL/GenBank/DDBJ whole genome shotgun (WGS) entry which is preliminary data.</text>
</comment>
<reference evidence="2" key="1">
    <citation type="journal article" date="2015" name="Nature">
        <title>Complex archaea that bridge the gap between prokaryotes and eukaryotes.</title>
        <authorList>
            <person name="Spang A."/>
            <person name="Saw J.H."/>
            <person name="Jorgensen S.L."/>
            <person name="Zaremba-Niedzwiedzka K."/>
            <person name="Martijn J."/>
            <person name="Lind A.E."/>
            <person name="van Eijk R."/>
            <person name="Schleper C."/>
            <person name="Guy L."/>
            <person name="Ettema T.J."/>
        </authorList>
    </citation>
    <scope>NUCLEOTIDE SEQUENCE</scope>
</reference>
<feature type="compositionally biased region" description="Basic and acidic residues" evidence="1">
    <location>
        <begin position="92"/>
        <end position="102"/>
    </location>
</feature>
<protein>
    <submittedName>
        <fullName evidence="2">Uncharacterized protein</fullName>
    </submittedName>
</protein>
<evidence type="ECO:0000256" key="1">
    <source>
        <dbReference type="SAM" id="MobiDB-lite"/>
    </source>
</evidence>
<feature type="region of interest" description="Disordered" evidence="1">
    <location>
        <begin position="1"/>
        <end position="22"/>
    </location>
</feature>
<proteinExistence type="predicted"/>
<evidence type="ECO:0000313" key="2">
    <source>
        <dbReference type="EMBL" id="KKN71333.1"/>
    </source>
</evidence>
<accession>A0A0F9VZX1</accession>
<sequence length="173" mass="19539">MKEEKPDAYALGINEGPSGINKREEIKPTYEELQTRLDKALVTLQDAGRVLQKIPDLAIEPVLKRIDEALGRPSSRLEPGFLAREINKAVNREENTDTDRCKTCGRASPKHWEKPHSWDKPVPLASMTDSRDKCTFCDLPEEENRAHGEIAKGAEIYAGTDHKFKPTRQGHPR</sequence>
<feature type="compositionally biased region" description="Basic and acidic residues" evidence="1">
    <location>
        <begin position="110"/>
        <end position="119"/>
    </location>
</feature>